<dbReference type="PANTHER" id="PTHR11365">
    <property type="entry name" value="5-OXOPROLINASE RELATED"/>
    <property type="match status" value="1"/>
</dbReference>
<dbReference type="InterPro" id="IPR045079">
    <property type="entry name" value="Oxoprolinase-like"/>
</dbReference>
<reference evidence="2" key="1">
    <citation type="journal article" date="2020" name="mSystems">
        <title>Genome- and Community-Level Interaction Insights into Carbon Utilization and Element Cycling Functions of Hydrothermarchaeota in Hydrothermal Sediment.</title>
        <authorList>
            <person name="Zhou Z."/>
            <person name="Liu Y."/>
            <person name="Xu W."/>
            <person name="Pan J."/>
            <person name="Luo Z.H."/>
            <person name="Li M."/>
        </authorList>
    </citation>
    <scope>NUCLEOTIDE SEQUENCE [LARGE SCALE GENOMIC DNA]</scope>
    <source>
        <strain evidence="2">SpSt-548</strain>
    </source>
</reference>
<proteinExistence type="predicted"/>
<dbReference type="PANTHER" id="PTHR11365:SF23">
    <property type="entry name" value="HYPOTHETICAL 5-OXOPROLINASE (EUROFUNG)-RELATED"/>
    <property type="match status" value="1"/>
</dbReference>
<dbReference type="Pfam" id="PF05378">
    <property type="entry name" value="Hydant_A_N"/>
    <property type="match status" value="1"/>
</dbReference>
<evidence type="ECO:0000313" key="2">
    <source>
        <dbReference type="EMBL" id="HGS04501.1"/>
    </source>
</evidence>
<dbReference type="GO" id="GO:0006749">
    <property type="term" value="P:glutathione metabolic process"/>
    <property type="evidence" value="ECO:0007669"/>
    <property type="project" value="TreeGrafter"/>
</dbReference>
<dbReference type="AlphaFoldDB" id="A0A7V4LC47"/>
<feature type="domain" description="Hydantoinase/oxoprolinase N-terminal" evidence="1">
    <location>
        <begin position="4"/>
        <end position="173"/>
    </location>
</feature>
<organism evidence="2">
    <name type="scientific">Desulfobacca acetoxidans</name>
    <dbReference type="NCBI Taxonomy" id="60893"/>
    <lineage>
        <taxon>Bacteria</taxon>
        <taxon>Pseudomonadati</taxon>
        <taxon>Thermodesulfobacteriota</taxon>
        <taxon>Desulfobaccia</taxon>
        <taxon>Desulfobaccales</taxon>
        <taxon>Desulfobaccaceae</taxon>
        <taxon>Desulfobacca</taxon>
    </lineage>
</organism>
<accession>A0A7V4LC47</accession>
<dbReference type="InterPro" id="IPR008040">
    <property type="entry name" value="Hydant_A_N"/>
</dbReference>
<protein>
    <recommendedName>
        <fullName evidence="1">Hydantoinase/oxoprolinase N-terminal domain-containing protein</fullName>
    </recommendedName>
</protein>
<dbReference type="EMBL" id="DSXI01000112">
    <property type="protein sequence ID" value="HGS04501.1"/>
    <property type="molecule type" value="Genomic_DNA"/>
</dbReference>
<evidence type="ECO:0000259" key="1">
    <source>
        <dbReference type="Pfam" id="PF05378"/>
    </source>
</evidence>
<gene>
    <name evidence="2" type="ORF">ENT08_01985</name>
</gene>
<comment type="caution">
    <text evidence="2">The sequence shown here is derived from an EMBL/GenBank/DDBJ whole genome shotgun (WGS) entry which is preliminary data.</text>
</comment>
<dbReference type="GO" id="GO:0017168">
    <property type="term" value="F:5-oxoprolinase (ATP-hydrolyzing) activity"/>
    <property type="evidence" value="ECO:0007669"/>
    <property type="project" value="TreeGrafter"/>
</dbReference>
<dbReference type="GO" id="GO:0005829">
    <property type="term" value="C:cytosol"/>
    <property type="evidence" value="ECO:0007669"/>
    <property type="project" value="TreeGrafter"/>
</dbReference>
<name>A0A7V4LC47_9BACT</name>
<sequence length="277" mass="30167">MPMRLGIDTGGTFTDLVLLGNGEGRVHKVASTPEDPLAAILQGVAELCPEGLEGVEIIHGTTVGTNAFLTRRGARVVLVATQGFEDVLFIGRQTRGELFSLTPRRSPEVLPRERVVGVRERVLADGRVLTPLTAAEIQRIYREVAARHPQAVAVALLHSYVNPEHEVRLGAALASLGVPVSLSSGVLPEFREFERTSATVLNAYLGPVLGRYLEAWRREMPHTPLFIQHSGGGFLPAREAAAWGLATLAHRFAGLVQPLRPRFYPSAFICVNLRLYS</sequence>